<gene>
    <name evidence="1" type="ORF">METZ01_LOCUS119172</name>
</gene>
<organism evidence="1">
    <name type="scientific">marine metagenome</name>
    <dbReference type="NCBI Taxonomy" id="408172"/>
    <lineage>
        <taxon>unclassified sequences</taxon>
        <taxon>metagenomes</taxon>
        <taxon>ecological metagenomes</taxon>
    </lineage>
</organism>
<evidence type="ECO:0008006" key="2">
    <source>
        <dbReference type="Google" id="ProtNLM"/>
    </source>
</evidence>
<dbReference type="EMBL" id="UINC01015814">
    <property type="protein sequence ID" value="SVA66318.1"/>
    <property type="molecule type" value="Genomic_DNA"/>
</dbReference>
<accession>A0A381XNP2</accession>
<dbReference type="Gene3D" id="2.130.10.10">
    <property type="entry name" value="YVTN repeat-like/Quinoprotein amine dehydrogenase"/>
    <property type="match status" value="1"/>
</dbReference>
<sequence>MAINKTVWVGSEPTSLDMSDDGRYLFVGLLGGSSVSIINMSDKSLEGSLELEEDSVFDIEYLSDKCQLVVSFLSSNPSYNKTYVHAWWADQDGVWYGENTTCSYSGNVDFENPEITDSENYYTTKPPEIDNVQHAGLLSISEDESYVYILDKTLAPNRLHRYNINTDGLSDRINNSQTAGTIELFHDLEYIKDFGVVVALDGTDPVDGSELDHASVYNINDLNHIGNLDVGSIPLAITYDPVGMHIYISPTDVDDNGMFIVEFSIDTQLQTNYYQVAGLLGSHTLIVDPKGEYIYAAVDDLSDQDTHEPYNGSSFNIQKIKILPEGVYPINDF</sequence>
<dbReference type="InterPro" id="IPR015943">
    <property type="entry name" value="WD40/YVTN_repeat-like_dom_sf"/>
</dbReference>
<dbReference type="SUPFAM" id="SSF50969">
    <property type="entry name" value="YVTN repeat-like/Quinoprotein amine dehydrogenase"/>
    <property type="match status" value="1"/>
</dbReference>
<dbReference type="InterPro" id="IPR011044">
    <property type="entry name" value="Quino_amine_DH_bsu"/>
</dbReference>
<protein>
    <recommendedName>
        <fullName evidence="2">BPP domain-containing protein</fullName>
    </recommendedName>
</protein>
<name>A0A381XNP2_9ZZZZ</name>
<dbReference type="AlphaFoldDB" id="A0A381XNP2"/>
<proteinExistence type="predicted"/>
<reference evidence="1" key="1">
    <citation type="submission" date="2018-05" db="EMBL/GenBank/DDBJ databases">
        <authorList>
            <person name="Lanie J.A."/>
            <person name="Ng W.-L."/>
            <person name="Kazmierczak K.M."/>
            <person name="Andrzejewski T.M."/>
            <person name="Davidsen T.M."/>
            <person name="Wayne K.J."/>
            <person name="Tettelin H."/>
            <person name="Glass J.I."/>
            <person name="Rusch D."/>
            <person name="Podicherti R."/>
            <person name="Tsui H.-C.T."/>
            <person name="Winkler M.E."/>
        </authorList>
    </citation>
    <scope>NUCLEOTIDE SEQUENCE</scope>
</reference>
<evidence type="ECO:0000313" key="1">
    <source>
        <dbReference type="EMBL" id="SVA66318.1"/>
    </source>
</evidence>